<dbReference type="Proteomes" id="UP000636709">
    <property type="component" value="Unassembled WGS sequence"/>
</dbReference>
<comment type="caution">
    <text evidence="2">The sequence shown here is derived from an EMBL/GenBank/DDBJ whole genome shotgun (WGS) entry which is preliminary data.</text>
</comment>
<reference evidence="2" key="1">
    <citation type="submission" date="2020-07" db="EMBL/GenBank/DDBJ databases">
        <title>Genome sequence and genetic diversity analysis of an under-domesticated orphan crop, white fonio (Digitaria exilis).</title>
        <authorList>
            <person name="Bennetzen J.L."/>
            <person name="Chen S."/>
            <person name="Ma X."/>
            <person name="Wang X."/>
            <person name="Yssel A.E.J."/>
            <person name="Chaluvadi S.R."/>
            <person name="Johnson M."/>
            <person name="Gangashetty P."/>
            <person name="Hamidou F."/>
            <person name="Sanogo M.D."/>
            <person name="Zwaenepoel A."/>
            <person name="Wallace J."/>
            <person name="Van De Peer Y."/>
            <person name="Van Deynze A."/>
        </authorList>
    </citation>
    <scope>NUCLEOTIDE SEQUENCE</scope>
    <source>
        <tissue evidence="2">Leaves</tissue>
    </source>
</reference>
<accession>A0A835BW93</accession>
<dbReference type="InterPro" id="IPR055411">
    <property type="entry name" value="LRR_FXL15/At3g58940/PEG3-like"/>
</dbReference>
<dbReference type="EMBL" id="JACEFO010001734">
    <property type="protein sequence ID" value="KAF8714802.1"/>
    <property type="molecule type" value="Genomic_DNA"/>
</dbReference>
<dbReference type="InterPro" id="IPR053197">
    <property type="entry name" value="F-box_SCFL_complex_component"/>
</dbReference>
<keyword evidence="3" id="KW-1185">Reference proteome</keyword>
<dbReference type="SUPFAM" id="SSF52047">
    <property type="entry name" value="RNI-like"/>
    <property type="match status" value="1"/>
</dbReference>
<proteinExistence type="predicted"/>
<dbReference type="PANTHER" id="PTHR34223">
    <property type="entry name" value="OS11G0201299 PROTEIN"/>
    <property type="match status" value="1"/>
</dbReference>
<evidence type="ECO:0000313" key="3">
    <source>
        <dbReference type="Proteomes" id="UP000636709"/>
    </source>
</evidence>
<sequence>MLFLTARQSVQTCVLSRRWRNLWCSMPCLNIDQREFDTAVSSAMGDPKVWECGRFEEFVSNLVLKFHSASSLDMFRCHATHRCQFEVVDRWIRHGIKCSPAVMEISWSPHVFFFGLPNSGSTACRLKRLHLARIALDTGFTQQLCSGCPVLEDLQLETCLLDSAEIRSHSLKSLIVTDCTSHFGTVLTITAPALVSFHLAIGTSTSGSKWRSVIVNEMPSLVEASIRLKSPDESCKLFCSLVYVRIL</sequence>
<name>A0A835BW93_9POAL</name>
<evidence type="ECO:0000259" key="1">
    <source>
        <dbReference type="Pfam" id="PF24758"/>
    </source>
</evidence>
<evidence type="ECO:0000313" key="2">
    <source>
        <dbReference type="EMBL" id="KAF8714802.1"/>
    </source>
</evidence>
<gene>
    <name evidence="2" type="ORF">HU200_027331</name>
</gene>
<dbReference type="OrthoDB" id="612216at2759"/>
<protein>
    <recommendedName>
        <fullName evidence="1">F-box/LRR-repeat protein 15/At3g58940/PEG3-like LRR domain-containing protein</fullName>
    </recommendedName>
</protein>
<organism evidence="2 3">
    <name type="scientific">Digitaria exilis</name>
    <dbReference type="NCBI Taxonomy" id="1010633"/>
    <lineage>
        <taxon>Eukaryota</taxon>
        <taxon>Viridiplantae</taxon>
        <taxon>Streptophyta</taxon>
        <taxon>Embryophyta</taxon>
        <taxon>Tracheophyta</taxon>
        <taxon>Spermatophyta</taxon>
        <taxon>Magnoliopsida</taxon>
        <taxon>Liliopsida</taxon>
        <taxon>Poales</taxon>
        <taxon>Poaceae</taxon>
        <taxon>PACMAD clade</taxon>
        <taxon>Panicoideae</taxon>
        <taxon>Panicodae</taxon>
        <taxon>Paniceae</taxon>
        <taxon>Anthephorinae</taxon>
        <taxon>Digitaria</taxon>
    </lineage>
</organism>
<dbReference type="AlphaFoldDB" id="A0A835BW93"/>
<feature type="domain" description="F-box/LRR-repeat protein 15/At3g58940/PEG3-like LRR" evidence="1">
    <location>
        <begin position="119"/>
        <end position="219"/>
    </location>
</feature>
<dbReference type="Pfam" id="PF24758">
    <property type="entry name" value="LRR_At5g56370"/>
    <property type="match status" value="1"/>
</dbReference>
<dbReference type="PANTHER" id="PTHR34223:SF102">
    <property type="entry name" value="F-BOX DOMAIN-CONTAINING PROTEIN"/>
    <property type="match status" value="1"/>
</dbReference>